<evidence type="ECO:0000256" key="2">
    <source>
        <dbReference type="ARBA" id="ARBA00022900"/>
    </source>
</evidence>
<dbReference type="Gene3D" id="2.30.39.10">
    <property type="entry name" value="Alpha-1-antitrypsin, domain 1"/>
    <property type="match status" value="1"/>
</dbReference>
<reference evidence="4 5" key="1">
    <citation type="submission" date="2015-04" db="EMBL/GenBank/DDBJ databases">
        <title>Lasius niger genome sequencing.</title>
        <authorList>
            <person name="Konorov E.A."/>
            <person name="Nikitin M.A."/>
            <person name="Kirill M.V."/>
            <person name="Chang P."/>
        </authorList>
    </citation>
    <scope>NUCLEOTIDE SEQUENCE [LARGE SCALE GENOMIC DNA]</scope>
    <source>
        <tissue evidence="4">Whole</tissue>
    </source>
</reference>
<keyword evidence="5" id="KW-1185">Reference proteome</keyword>
<dbReference type="Pfam" id="PF00079">
    <property type="entry name" value="Serpin"/>
    <property type="match status" value="1"/>
</dbReference>
<evidence type="ECO:0000313" key="4">
    <source>
        <dbReference type="EMBL" id="KMQ82420.1"/>
    </source>
</evidence>
<dbReference type="PaxDb" id="67767-A0A0J7MP91"/>
<dbReference type="GO" id="GO:0004867">
    <property type="term" value="F:serine-type endopeptidase inhibitor activity"/>
    <property type="evidence" value="ECO:0007669"/>
    <property type="project" value="UniProtKB-KW"/>
</dbReference>
<proteinExistence type="predicted"/>
<dbReference type="STRING" id="67767.A0A0J7MP91"/>
<name>A0A0J7MP91_LASNI</name>
<dbReference type="InterPro" id="IPR023796">
    <property type="entry name" value="Serpin_dom"/>
</dbReference>
<dbReference type="OrthoDB" id="6353344at2759"/>
<dbReference type="InterPro" id="IPR036186">
    <property type="entry name" value="Serpin_sf"/>
</dbReference>
<keyword evidence="2" id="KW-0722">Serine protease inhibitor</keyword>
<dbReference type="InterPro" id="IPR042185">
    <property type="entry name" value="Serpin_sf_2"/>
</dbReference>
<dbReference type="EMBL" id="LBMM01025647">
    <property type="protein sequence ID" value="KMQ82420.1"/>
    <property type="molecule type" value="Genomic_DNA"/>
</dbReference>
<comment type="caution">
    <text evidence="4">The sequence shown here is derived from an EMBL/GenBank/DDBJ whole genome shotgun (WGS) entry which is preliminary data.</text>
</comment>
<dbReference type="AlphaFoldDB" id="A0A0J7MP91"/>
<evidence type="ECO:0000259" key="3">
    <source>
        <dbReference type="Pfam" id="PF00079"/>
    </source>
</evidence>
<dbReference type="Gene3D" id="3.30.497.10">
    <property type="entry name" value="Antithrombin, subunit I, domain 2"/>
    <property type="match status" value="1"/>
</dbReference>
<gene>
    <name evidence="4" type="ORF">RF55_23069</name>
</gene>
<evidence type="ECO:0000256" key="1">
    <source>
        <dbReference type="ARBA" id="ARBA00022690"/>
    </source>
</evidence>
<dbReference type="Proteomes" id="UP000036403">
    <property type="component" value="Unassembled WGS sequence"/>
</dbReference>
<feature type="domain" description="Serpin" evidence="3">
    <location>
        <begin position="10"/>
        <end position="157"/>
    </location>
</feature>
<dbReference type="SUPFAM" id="SSF56574">
    <property type="entry name" value="Serpins"/>
    <property type="match status" value="1"/>
</dbReference>
<organism evidence="4 5">
    <name type="scientific">Lasius niger</name>
    <name type="common">Black garden ant</name>
    <dbReference type="NCBI Taxonomy" id="67767"/>
    <lineage>
        <taxon>Eukaryota</taxon>
        <taxon>Metazoa</taxon>
        <taxon>Ecdysozoa</taxon>
        <taxon>Arthropoda</taxon>
        <taxon>Hexapoda</taxon>
        <taxon>Insecta</taxon>
        <taxon>Pterygota</taxon>
        <taxon>Neoptera</taxon>
        <taxon>Endopterygota</taxon>
        <taxon>Hymenoptera</taxon>
        <taxon>Apocrita</taxon>
        <taxon>Aculeata</taxon>
        <taxon>Formicoidea</taxon>
        <taxon>Formicidae</taxon>
        <taxon>Formicinae</taxon>
        <taxon>Lasius</taxon>
        <taxon>Lasius</taxon>
    </lineage>
</organism>
<protein>
    <submittedName>
        <fullName evidence="4">Antithrombin-iii-like protein</fullName>
    </submittedName>
</protein>
<sequence>MNDIDPNVENICDLIDKLSTEERISKLRDLLDSDTTQEDVTNFSIWPIFEVEKNLPIRELLRVLGIEELLKPDAINLYCSHKDDKHSLHLGNAVHRTHVKVTQGGTMACSATVFYTGQVTSPTSQLVVPNNRPNYPFIWLIYDKVRRNVLFVGAFNDFPDYSSPIIN</sequence>
<keyword evidence="1" id="KW-0646">Protease inhibitor</keyword>
<accession>A0A0J7MP91</accession>
<evidence type="ECO:0000313" key="5">
    <source>
        <dbReference type="Proteomes" id="UP000036403"/>
    </source>
</evidence>
<dbReference type="InterPro" id="IPR042178">
    <property type="entry name" value="Serpin_sf_1"/>
</dbReference>